<dbReference type="AlphaFoldDB" id="A0A226F2U4"/>
<evidence type="ECO:0000313" key="3">
    <source>
        <dbReference type="Proteomes" id="UP000198287"/>
    </source>
</evidence>
<accession>A0A226F2U4</accession>
<protein>
    <submittedName>
        <fullName evidence="2">Uncharacterized protein</fullName>
    </submittedName>
</protein>
<comment type="caution">
    <text evidence="2">The sequence shown here is derived from an EMBL/GenBank/DDBJ whole genome shotgun (WGS) entry which is preliminary data.</text>
</comment>
<organism evidence="2 3">
    <name type="scientific">Folsomia candida</name>
    <name type="common">Springtail</name>
    <dbReference type="NCBI Taxonomy" id="158441"/>
    <lineage>
        <taxon>Eukaryota</taxon>
        <taxon>Metazoa</taxon>
        <taxon>Ecdysozoa</taxon>
        <taxon>Arthropoda</taxon>
        <taxon>Hexapoda</taxon>
        <taxon>Collembola</taxon>
        <taxon>Entomobryomorpha</taxon>
        <taxon>Isotomoidea</taxon>
        <taxon>Isotomidae</taxon>
        <taxon>Proisotominae</taxon>
        <taxon>Folsomia</taxon>
    </lineage>
</organism>
<evidence type="ECO:0000313" key="2">
    <source>
        <dbReference type="EMBL" id="OXA63670.1"/>
    </source>
</evidence>
<keyword evidence="1" id="KW-0732">Signal</keyword>
<feature type="chain" id="PRO_5012466194" evidence="1">
    <location>
        <begin position="22"/>
        <end position="299"/>
    </location>
</feature>
<dbReference type="Proteomes" id="UP000198287">
    <property type="component" value="Unassembled WGS sequence"/>
</dbReference>
<reference evidence="2 3" key="1">
    <citation type="submission" date="2015-12" db="EMBL/GenBank/DDBJ databases">
        <title>The genome of Folsomia candida.</title>
        <authorList>
            <person name="Faddeeva A."/>
            <person name="Derks M.F."/>
            <person name="Anvar Y."/>
            <person name="Smit S."/>
            <person name="Van Straalen N."/>
            <person name="Roelofs D."/>
        </authorList>
    </citation>
    <scope>NUCLEOTIDE SEQUENCE [LARGE SCALE GENOMIC DNA]</scope>
    <source>
        <strain evidence="2 3">VU population</strain>
        <tissue evidence="2">Whole body</tissue>
    </source>
</reference>
<feature type="signal peptide" evidence="1">
    <location>
        <begin position="1"/>
        <end position="21"/>
    </location>
</feature>
<dbReference type="EMBL" id="LNIX01000001">
    <property type="protein sequence ID" value="OXA63670.1"/>
    <property type="molecule type" value="Genomic_DNA"/>
</dbReference>
<sequence>MLKAFSVQFLFWVLIPIQISAILWDDFRVKFGPSANRTETNSFVRMPTNVNNAIAAGMVNTSPECINGGKYFGFRYKNRNSDGIYLLFDKNGVIAGIQMSLAKDDIMKQNNPYRFDLLPMFQNETIRGKQYTFLTAYFVNPAIICTTGRDPTTYHAEGTGSGLYFQNGPTPHPSNVVDVPTYRPDAAAEGYTNCECLPGMGFHNFWQVEKWDDTNCREVQPIQLLYNWDGAMIGFVFQILAKSSNPQFEVPPSRLIKAIIGMDRTPKCIMETNEKYGTAALHIYFIDKPWDFKCPAVVA</sequence>
<dbReference type="STRING" id="158441.A0A226F2U4"/>
<evidence type="ECO:0000256" key="1">
    <source>
        <dbReference type="SAM" id="SignalP"/>
    </source>
</evidence>
<gene>
    <name evidence="2" type="ORF">Fcan01_00765</name>
</gene>
<keyword evidence="3" id="KW-1185">Reference proteome</keyword>
<dbReference type="OrthoDB" id="7771330at2759"/>
<name>A0A226F2U4_FOLCA</name>
<proteinExistence type="predicted"/>
<dbReference type="OMA" id="RENMRCE"/>